<dbReference type="CDD" id="cd00158">
    <property type="entry name" value="RHOD"/>
    <property type="match status" value="1"/>
</dbReference>
<name>A0ABW8TKQ5_9CLOT</name>
<evidence type="ECO:0000313" key="3">
    <source>
        <dbReference type="Proteomes" id="UP001623592"/>
    </source>
</evidence>
<dbReference type="RefSeq" id="WP_406788732.1">
    <property type="nucleotide sequence ID" value="NZ_JBJIAA010000014.1"/>
</dbReference>
<evidence type="ECO:0000259" key="1">
    <source>
        <dbReference type="PROSITE" id="PS50206"/>
    </source>
</evidence>
<dbReference type="InterPro" id="IPR036873">
    <property type="entry name" value="Rhodanese-like_dom_sf"/>
</dbReference>
<dbReference type="Gene3D" id="3.40.250.10">
    <property type="entry name" value="Rhodanese-like domain"/>
    <property type="match status" value="1"/>
</dbReference>
<dbReference type="PANTHER" id="PTHR43031">
    <property type="entry name" value="FAD-DEPENDENT OXIDOREDUCTASE"/>
    <property type="match status" value="1"/>
</dbReference>
<dbReference type="SMART" id="SM00450">
    <property type="entry name" value="RHOD"/>
    <property type="match status" value="1"/>
</dbReference>
<organism evidence="2 3">
    <name type="scientific">Clostridium neuense</name>
    <dbReference type="NCBI Taxonomy" id="1728934"/>
    <lineage>
        <taxon>Bacteria</taxon>
        <taxon>Bacillati</taxon>
        <taxon>Bacillota</taxon>
        <taxon>Clostridia</taxon>
        <taxon>Eubacteriales</taxon>
        <taxon>Clostridiaceae</taxon>
        <taxon>Clostridium</taxon>
    </lineage>
</organism>
<comment type="caution">
    <text evidence="2">The sequence shown here is derived from an EMBL/GenBank/DDBJ whole genome shotgun (WGS) entry which is preliminary data.</text>
</comment>
<dbReference type="EMBL" id="JBJIAA010000014">
    <property type="protein sequence ID" value="MFL0252080.1"/>
    <property type="molecule type" value="Genomic_DNA"/>
</dbReference>
<dbReference type="InterPro" id="IPR050229">
    <property type="entry name" value="GlpE_sulfurtransferase"/>
</dbReference>
<dbReference type="Pfam" id="PF00581">
    <property type="entry name" value="Rhodanese"/>
    <property type="match status" value="1"/>
</dbReference>
<dbReference type="Proteomes" id="UP001623592">
    <property type="component" value="Unassembled WGS sequence"/>
</dbReference>
<keyword evidence="3" id="KW-1185">Reference proteome</keyword>
<dbReference type="PANTHER" id="PTHR43031:SF17">
    <property type="entry name" value="SULFURTRANSFERASE YTWF-RELATED"/>
    <property type="match status" value="1"/>
</dbReference>
<gene>
    <name evidence="2" type="ORF">ACJDT4_16795</name>
</gene>
<feature type="domain" description="Rhodanese" evidence="1">
    <location>
        <begin position="21"/>
        <end position="106"/>
    </location>
</feature>
<reference evidence="2 3" key="1">
    <citation type="submission" date="2024-11" db="EMBL/GenBank/DDBJ databases">
        <authorList>
            <person name="Heng Y.C."/>
            <person name="Lim A.C.H."/>
            <person name="Lee J.K.Y."/>
            <person name="Kittelmann S."/>
        </authorList>
    </citation>
    <scope>NUCLEOTIDE SEQUENCE [LARGE SCALE GENOMIC DNA]</scope>
    <source>
        <strain evidence="2 3">WILCCON 0114</strain>
    </source>
</reference>
<dbReference type="InterPro" id="IPR001763">
    <property type="entry name" value="Rhodanese-like_dom"/>
</dbReference>
<protein>
    <submittedName>
        <fullName evidence="2">Rhodanese-like domain-containing protein</fullName>
    </submittedName>
</protein>
<proteinExistence type="predicted"/>
<sequence>MFLFLNKNKFKSIDVSELDNLRGNITLIDIREPEEYKVGHVPGAKNAPMNSVTQNPEKYLDKSKEYYIICQSGMRSQKTCSKLSDMGFNVVNVKGGTGSYRGELQK</sequence>
<evidence type="ECO:0000313" key="2">
    <source>
        <dbReference type="EMBL" id="MFL0252080.1"/>
    </source>
</evidence>
<accession>A0ABW8TKQ5</accession>
<dbReference type="SUPFAM" id="SSF52821">
    <property type="entry name" value="Rhodanese/Cell cycle control phosphatase"/>
    <property type="match status" value="1"/>
</dbReference>
<dbReference type="PROSITE" id="PS50206">
    <property type="entry name" value="RHODANESE_3"/>
    <property type="match status" value="1"/>
</dbReference>